<reference evidence="2 3" key="1">
    <citation type="submission" date="2024-03" db="EMBL/GenBank/DDBJ databases">
        <authorList>
            <person name="Gkanogiannis A."/>
            <person name="Becerra Lopez-Lavalle L."/>
        </authorList>
    </citation>
    <scope>NUCLEOTIDE SEQUENCE [LARGE SCALE GENOMIC DNA]</scope>
</reference>
<name>A0ABP0Y656_9ROSI</name>
<feature type="compositionally biased region" description="Polar residues" evidence="1">
    <location>
        <begin position="35"/>
        <end position="55"/>
    </location>
</feature>
<protein>
    <submittedName>
        <fullName evidence="2">Uncharacterized protein</fullName>
    </submittedName>
</protein>
<evidence type="ECO:0000256" key="1">
    <source>
        <dbReference type="SAM" id="MobiDB-lite"/>
    </source>
</evidence>
<accession>A0ABP0Y656</accession>
<proteinExistence type="predicted"/>
<dbReference type="Proteomes" id="UP001642487">
    <property type="component" value="Chromosome 2"/>
</dbReference>
<organism evidence="2 3">
    <name type="scientific">Citrullus colocynthis</name>
    <name type="common">colocynth</name>
    <dbReference type="NCBI Taxonomy" id="252529"/>
    <lineage>
        <taxon>Eukaryota</taxon>
        <taxon>Viridiplantae</taxon>
        <taxon>Streptophyta</taxon>
        <taxon>Embryophyta</taxon>
        <taxon>Tracheophyta</taxon>
        <taxon>Spermatophyta</taxon>
        <taxon>Magnoliopsida</taxon>
        <taxon>eudicotyledons</taxon>
        <taxon>Gunneridae</taxon>
        <taxon>Pentapetalae</taxon>
        <taxon>rosids</taxon>
        <taxon>fabids</taxon>
        <taxon>Cucurbitales</taxon>
        <taxon>Cucurbitaceae</taxon>
        <taxon>Benincaseae</taxon>
        <taxon>Citrullus</taxon>
    </lineage>
</organism>
<evidence type="ECO:0000313" key="3">
    <source>
        <dbReference type="Proteomes" id="UP001642487"/>
    </source>
</evidence>
<gene>
    <name evidence="2" type="ORF">CITCOLO1_LOCUS7734</name>
</gene>
<evidence type="ECO:0000313" key="2">
    <source>
        <dbReference type="EMBL" id="CAK9315894.1"/>
    </source>
</evidence>
<feature type="region of interest" description="Disordered" evidence="1">
    <location>
        <begin position="25"/>
        <end position="66"/>
    </location>
</feature>
<sequence length="148" mass="17189">MKDKKEKEGLKPVIVQLEFERVNQTNEAHKKKQMETTQKVSKLNTFEENSLTRTASPPREKSPITQINSKGNHLKILKREELHVEETRLVNQVEELQEIDELYIDLGKYNITNVTAISSPKDIPKEDEEDAVINEHSLETILERNNLE</sequence>
<dbReference type="EMBL" id="OZ021736">
    <property type="protein sequence ID" value="CAK9315894.1"/>
    <property type="molecule type" value="Genomic_DNA"/>
</dbReference>
<keyword evidence="3" id="KW-1185">Reference proteome</keyword>